<sequence length="77" mass="9233">MEFCYGGVFFSIEYGLDIILENFFEVRKDIALLLYPHYNLSERCENLYKYNLDDQGFAKYWDENLSACLGFDMNEFK</sequence>
<dbReference type="EMBL" id="RBCJ01000001">
    <property type="protein sequence ID" value="RKN82316.1"/>
    <property type="molecule type" value="Genomic_DNA"/>
</dbReference>
<name>A0A3B0CGZ3_9FLAO</name>
<keyword evidence="2" id="KW-1185">Reference proteome</keyword>
<organism evidence="1 2">
    <name type="scientific">Ulvibacterium marinum</name>
    <dbReference type="NCBI Taxonomy" id="2419782"/>
    <lineage>
        <taxon>Bacteria</taxon>
        <taxon>Pseudomonadati</taxon>
        <taxon>Bacteroidota</taxon>
        <taxon>Flavobacteriia</taxon>
        <taxon>Flavobacteriales</taxon>
        <taxon>Flavobacteriaceae</taxon>
        <taxon>Ulvibacterium</taxon>
    </lineage>
</organism>
<proteinExistence type="predicted"/>
<evidence type="ECO:0000313" key="1">
    <source>
        <dbReference type="EMBL" id="RKN82316.1"/>
    </source>
</evidence>
<reference evidence="1 2" key="1">
    <citation type="submission" date="2018-10" db="EMBL/GenBank/DDBJ databases">
        <title>Ulvibacterium marinum gen. nov., sp. nov., a novel marine bacterium of the family Flavobacteriaceae, isolated from a culture of the green alga Ulva prolifera.</title>
        <authorList>
            <person name="Zhang Z."/>
        </authorList>
    </citation>
    <scope>NUCLEOTIDE SEQUENCE [LARGE SCALE GENOMIC DNA]</scope>
    <source>
        <strain evidence="1 2">CCMM003</strain>
    </source>
</reference>
<dbReference type="Proteomes" id="UP000276603">
    <property type="component" value="Unassembled WGS sequence"/>
</dbReference>
<comment type="caution">
    <text evidence="1">The sequence shown here is derived from an EMBL/GenBank/DDBJ whole genome shotgun (WGS) entry which is preliminary data.</text>
</comment>
<dbReference type="AlphaFoldDB" id="A0A3B0CGZ3"/>
<evidence type="ECO:0000313" key="2">
    <source>
        <dbReference type="Proteomes" id="UP000276603"/>
    </source>
</evidence>
<accession>A0A3B0CGZ3</accession>
<gene>
    <name evidence="1" type="ORF">D7Z94_00180</name>
</gene>
<protein>
    <submittedName>
        <fullName evidence="1">Uncharacterized protein</fullName>
    </submittedName>
</protein>